<dbReference type="InterPro" id="IPR004027">
    <property type="entry name" value="SEC_C_motif"/>
</dbReference>
<keyword evidence="3" id="KW-1185">Reference proteome</keyword>
<protein>
    <recommendedName>
        <fullName evidence="1">YchJ-like middle NTF2-like domain-containing protein</fullName>
    </recommendedName>
</protein>
<dbReference type="SUPFAM" id="SSF54427">
    <property type="entry name" value="NTF2-like"/>
    <property type="match status" value="1"/>
</dbReference>
<dbReference type="AlphaFoldDB" id="A0A2J7ZVH5"/>
<name>A0A2J7ZVH5_9CHLO</name>
<dbReference type="Pfam" id="PF02810">
    <property type="entry name" value="SEC-C"/>
    <property type="match status" value="1"/>
</dbReference>
<organism evidence="2 3">
    <name type="scientific">Tetrabaena socialis</name>
    <dbReference type="NCBI Taxonomy" id="47790"/>
    <lineage>
        <taxon>Eukaryota</taxon>
        <taxon>Viridiplantae</taxon>
        <taxon>Chlorophyta</taxon>
        <taxon>core chlorophytes</taxon>
        <taxon>Chlorophyceae</taxon>
        <taxon>CS clade</taxon>
        <taxon>Chlamydomonadales</taxon>
        <taxon>Tetrabaenaceae</taxon>
        <taxon>Tetrabaena</taxon>
    </lineage>
</organism>
<comment type="caution">
    <text evidence="2">The sequence shown here is derived from an EMBL/GenBank/DDBJ whole genome shotgun (WGS) entry which is preliminary data.</text>
</comment>
<evidence type="ECO:0000313" key="3">
    <source>
        <dbReference type="Proteomes" id="UP000236333"/>
    </source>
</evidence>
<dbReference type="EMBL" id="PGGS01000406">
    <property type="protein sequence ID" value="PNH04264.1"/>
    <property type="molecule type" value="Genomic_DNA"/>
</dbReference>
<dbReference type="SUPFAM" id="SSF103642">
    <property type="entry name" value="Sec-C motif"/>
    <property type="match status" value="1"/>
</dbReference>
<dbReference type="Proteomes" id="UP000236333">
    <property type="component" value="Unassembled WGS sequence"/>
</dbReference>
<gene>
    <name evidence="2" type="ORF">TSOC_009590</name>
</gene>
<dbReference type="InterPro" id="IPR032710">
    <property type="entry name" value="NTF2-like_dom_sf"/>
</dbReference>
<evidence type="ECO:0000259" key="1">
    <source>
        <dbReference type="Pfam" id="PF17775"/>
    </source>
</evidence>
<dbReference type="PANTHER" id="PTHR33747">
    <property type="entry name" value="UPF0225 PROTEIN SCO1677"/>
    <property type="match status" value="1"/>
</dbReference>
<dbReference type="Pfam" id="PF17775">
    <property type="entry name" value="YchJ_M-like"/>
    <property type="match status" value="1"/>
</dbReference>
<dbReference type="OrthoDB" id="525903at2759"/>
<evidence type="ECO:0000313" key="2">
    <source>
        <dbReference type="EMBL" id="PNH04264.1"/>
    </source>
</evidence>
<feature type="domain" description="YchJ-like middle NTF2-like" evidence="1">
    <location>
        <begin position="75"/>
        <end position="200"/>
    </location>
</feature>
<dbReference type="PANTHER" id="PTHR33747:SF1">
    <property type="entry name" value="ADENYLATE CYCLASE-ASSOCIATED CAP C-TERMINAL DOMAIN-CONTAINING PROTEIN"/>
    <property type="match status" value="1"/>
</dbReference>
<accession>A0A2J7ZVH5</accession>
<dbReference type="Gene3D" id="3.10.450.50">
    <property type="match status" value="1"/>
</dbReference>
<reference evidence="2 3" key="1">
    <citation type="journal article" date="2017" name="Mol. Biol. Evol.">
        <title>The 4-celled Tetrabaena socialis nuclear genome reveals the essential components for genetic control of cell number at the origin of multicellularity in the volvocine lineage.</title>
        <authorList>
            <person name="Featherston J."/>
            <person name="Arakaki Y."/>
            <person name="Hanschen E.R."/>
            <person name="Ferris P.J."/>
            <person name="Michod R.E."/>
            <person name="Olson B.J.S.C."/>
            <person name="Nozaki H."/>
            <person name="Durand P.M."/>
        </authorList>
    </citation>
    <scope>NUCLEOTIDE SEQUENCE [LARGE SCALE GENOMIC DNA]</scope>
    <source>
        <strain evidence="2 3">NIES-571</strain>
    </source>
</reference>
<sequence length="220" mass="23909">MLQMQFRSVSRVPVSSRTQVVRVAAAKGGFGGAVRKVAPRVKHEQTVMEPCPCASGKSYKNCCQAVHTGKSSADTPEATLRARFAAFAKGQADYIIGTTHGDYHIHHYQVATPGGAEERLREDVAGACNKFAFTGLKIVSNEPGVAEHEGYVSFEYLSRKRSVPGAPVPEEELRDTAAWSRTAERCRFVRTSSGAWQFVDYNTITLPANMLPEAATPAAF</sequence>
<proteinExistence type="predicted"/>
<dbReference type="InterPro" id="IPR048469">
    <property type="entry name" value="YchJ-like_M"/>
</dbReference>